<name>A0A5Q2RHW9_9ACTN</name>
<proteinExistence type="predicted"/>
<gene>
    <name evidence="4" type="ORF">GH723_15920</name>
</gene>
<sequence>MATPRPERLNAFSIFAALAGLAGFALAALAVIVVTVKDDGVGASAVGAATAEMTHVSVSLSEFTIDMPTEIPAGAMLDVTNAGSAVHNLAVKDTDLTTPDLNAGETAMLDTSALAPGDYTVVCTIAGHEAAGMVLDITISESATVPVAADGGEAAGGHGSDGAEMTEEEADRLDELMMASMNAFPAETEGVGNLPLEPVEVDGDVKVFELEASIIEWEVEPGKFVDAWAYNGQVPAPWIDLEVGDTARFVVTNNTPLGTDVHWHGITVPNDQDGVAPYTQEIIKSGETYTYEFTVVEEMVGMYHAHAHSQVSVPNGMFGAFTVGDVDLPLGRTINDVTIPEQIDLALEMPMVLNDAGVIGYSLNGKSFPATAPIVLEEGDWFLMHYLNEGLQSHPMHLHGVRQLVVAKDGIPLAEPYWVDTLNVAPGERYSVLVHASEPGTWVFHCHILSHVEKEDGMFGMVTAMVVNEA</sequence>
<keyword evidence="5" id="KW-1185">Reference proteome</keyword>
<feature type="domain" description="Plastocyanin-like" evidence="2">
    <location>
        <begin position="360"/>
        <end position="455"/>
    </location>
</feature>
<dbReference type="Pfam" id="PF07732">
    <property type="entry name" value="Cu-oxidase_3"/>
    <property type="match status" value="1"/>
</dbReference>
<dbReference type="GO" id="GO:0005507">
    <property type="term" value="F:copper ion binding"/>
    <property type="evidence" value="ECO:0007669"/>
    <property type="project" value="InterPro"/>
</dbReference>
<evidence type="ECO:0000313" key="5">
    <source>
        <dbReference type="Proteomes" id="UP000334019"/>
    </source>
</evidence>
<dbReference type="KEGG" id="atq:GH723_15920"/>
<dbReference type="Proteomes" id="UP000334019">
    <property type="component" value="Chromosome"/>
</dbReference>
<dbReference type="CDD" id="cd04202">
    <property type="entry name" value="CuRO_D2_2dMcoN_like"/>
    <property type="match status" value="1"/>
</dbReference>
<evidence type="ECO:0000313" key="4">
    <source>
        <dbReference type="EMBL" id="QGG96468.1"/>
    </source>
</evidence>
<dbReference type="InterPro" id="IPR008972">
    <property type="entry name" value="Cupredoxin"/>
</dbReference>
<feature type="domain" description="Plastocyanin-like" evidence="3">
    <location>
        <begin position="218"/>
        <end position="325"/>
    </location>
</feature>
<accession>A0A5Q2RHW9</accession>
<evidence type="ECO:0000259" key="2">
    <source>
        <dbReference type="Pfam" id="PF07731"/>
    </source>
</evidence>
<dbReference type="SUPFAM" id="SSF49503">
    <property type="entry name" value="Cupredoxins"/>
    <property type="match status" value="3"/>
</dbReference>
<evidence type="ECO:0000259" key="3">
    <source>
        <dbReference type="Pfam" id="PF07732"/>
    </source>
</evidence>
<dbReference type="AlphaFoldDB" id="A0A5Q2RHW9"/>
<organism evidence="4 5">
    <name type="scientific">Actinomarinicola tropica</name>
    <dbReference type="NCBI Taxonomy" id="2789776"/>
    <lineage>
        <taxon>Bacteria</taxon>
        <taxon>Bacillati</taxon>
        <taxon>Actinomycetota</taxon>
        <taxon>Acidimicrobiia</taxon>
        <taxon>Acidimicrobiales</taxon>
        <taxon>Iamiaceae</taxon>
        <taxon>Actinomarinicola</taxon>
    </lineage>
</organism>
<protein>
    <submittedName>
        <fullName evidence="4">Multicopper oxidase domain-containing protein</fullName>
    </submittedName>
</protein>
<dbReference type="InterPro" id="IPR045087">
    <property type="entry name" value="Cu-oxidase_fam"/>
</dbReference>
<dbReference type="EMBL" id="CP045851">
    <property type="protein sequence ID" value="QGG96468.1"/>
    <property type="molecule type" value="Genomic_DNA"/>
</dbReference>
<dbReference type="InterPro" id="IPR011707">
    <property type="entry name" value="Cu-oxidase-like_N"/>
</dbReference>
<dbReference type="InterPro" id="IPR011706">
    <property type="entry name" value="Cu-oxidase_C"/>
</dbReference>
<dbReference type="RefSeq" id="WP_153760572.1">
    <property type="nucleotide sequence ID" value="NZ_CP045851.1"/>
</dbReference>
<reference evidence="4 5" key="1">
    <citation type="submission" date="2019-11" db="EMBL/GenBank/DDBJ databases">
        <authorList>
            <person name="He Y."/>
        </authorList>
    </citation>
    <scope>NUCLEOTIDE SEQUENCE [LARGE SCALE GENOMIC DNA]</scope>
    <source>
        <strain evidence="4 5">SCSIO 58843</strain>
    </source>
</reference>
<dbReference type="PANTHER" id="PTHR11709">
    <property type="entry name" value="MULTI-COPPER OXIDASE"/>
    <property type="match status" value="1"/>
</dbReference>
<dbReference type="Pfam" id="PF06525">
    <property type="entry name" value="SoxE"/>
    <property type="match status" value="1"/>
</dbReference>
<dbReference type="Gene3D" id="2.60.40.420">
    <property type="entry name" value="Cupredoxins - blue copper proteins"/>
    <property type="match status" value="3"/>
</dbReference>
<dbReference type="GO" id="GO:0016491">
    <property type="term" value="F:oxidoreductase activity"/>
    <property type="evidence" value="ECO:0007669"/>
    <property type="project" value="InterPro"/>
</dbReference>
<dbReference type="InterPro" id="IPR049544">
    <property type="entry name" value="SoxE-like_C"/>
</dbReference>
<dbReference type="Pfam" id="PF07731">
    <property type="entry name" value="Cu-oxidase_2"/>
    <property type="match status" value="1"/>
</dbReference>
<feature type="domain" description="Sulfocyanin-like C-terminal" evidence="1">
    <location>
        <begin position="69"/>
        <end position="147"/>
    </location>
</feature>
<evidence type="ECO:0000259" key="1">
    <source>
        <dbReference type="Pfam" id="PF06525"/>
    </source>
</evidence>